<evidence type="ECO:0000259" key="1">
    <source>
        <dbReference type="Pfam" id="PF13349"/>
    </source>
</evidence>
<evidence type="ECO:0000313" key="3">
    <source>
        <dbReference type="Proteomes" id="UP000321332"/>
    </source>
</evidence>
<accession>A0AAE6M3F2</accession>
<evidence type="ECO:0000313" key="2">
    <source>
        <dbReference type="EMBL" id="QEA33739.1"/>
    </source>
</evidence>
<dbReference type="AlphaFoldDB" id="A0AAE6M3F2"/>
<dbReference type="Proteomes" id="UP000321332">
    <property type="component" value="Chromosome"/>
</dbReference>
<gene>
    <name evidence="2" type="ORF">FGL89_06205</name>
</gene>
<protein>
    <submittedName>
        <fullName evidence="2">DUF4097 domain-containing protein</fullName>
    </submittedName>
</protein>
<dbReference type="OMA" id="VQYRLTT"/>
<proteinExistence type="predicted"/>
<dbReference type="Pfam" id="PF13349">
    <property type="entry name" value="DUF4097"/>
    <property type="match status" value="1"/>
</dbReference>
<dbReference type="InterPro" id="IPR025164">
    <property type="entry name" value="Toastrack_DUF4097"/>
</dbReference>
<name>A0AAE6M3F2_LEUCA</name>
<reference evidence="2 3" key="1">
    <citation type="submission" date="2019-06" db="EMBL/GenBank/DDBJ databases">
        <title>Genome analyses of bacteria isolated from kimchi.</title>
        <authorList>
            <person name="Lee S."/>
            <person name="Ahn S."/>
            <person name="Roh S."/>
        </authorList>
    </citation>
    <scope>NUCLEOTIDE SEQUENCE [LARGE SCALE GENOMIC DNA]</scope>
    <source>
        <strain evidence="2 3">CBA3620</strain>
    </source>
</reference>
<sequence>MKRRTIIGLSLLVVGVVAATTSALIDTPGTIVWNQGGIAYQKRRALTNVDLTNQVPKETENIQKLTVISNDTNVYVQQGTQFSVTQNKNGNEKKARINYSNGELKVDTKSTSQSNRHIVGFSIGDDDDGIKTGPSVTITIPKQTNIKNIDITQNNGHVSASDLAIDNINIKTQNDDVDFARVIAKNIIIDAKNSEVDLNSVTSDQLTTKNYNDDLTVNGSTIKDINVSMQNADVDIEHSTITKGGRITNQGGDISFETSQLPTFSAQATNGNVEITPPFAQQQGTAALVIQNQNGDIEIE</sequence>
<feature type="domain" description="DUF4097" evidence="1">
    <location>
        <begin position="62"/>
        <end position="285"/>
    </location>
</feature>
<dbReference type="EMBL" id="CP042374">
    <property type="protein sequence ID" value="QEA33739.1"/>
    <property type="molecule type" value="Genomic_DNA"/>
</dbReference>
<organism evidence="2 3">
    <name type="scientific">Leuconostoc carnosum</name>
    <dbReference type="NCBI Taxonomy" id="1252"/>
    <lineage>
        <taxon>Bacteria</taxon>
        <taxon>Bacillati</taxon>
        <taxon>Bacillota</taxon>
        <taxon>Bacilli</taxon>
        <taxon>Lactobacillales</taxon>
        <taxon>Lactobacillaceae</taxon>
        <taxon>Leuconostoc</taxon>
    </lineage>
</organism>
<dbReference type="GeneID" id="61187335"/>
<dbReference type="RefSeq" id="WP_014974839.1">
    <property type="nucleotide sequence ID" value="NZ_CP042374.1"/>
</dbReference>